<evidence type="ECO:0000313" key="2">
    <source>
        <dbReference type="EMBL" id="ALO41937.1"/>
    </source>
</evidence>
<accession>A0A0S2K127</accession>
<evidence type="ECO:0000313" key="3">
    <source>
        <dbReference type="Proteomes" id="UP000061457"/>
    </source>
</evidence>
<reference evidence="2 3" key="1">
    <citation type="submission" date="2015-11" db="EMBL/GenBank/DDBJ databases">
        <authorList>
            <person name="Zhang Y."/>
            <person name="Guo Z."/>
        </authorList>
    </citation>
    <scope>NUCLEOTIDE SEQUENCE [LARGE SCALE GENOMIC DNA]</scope>
    <source>
        <strain evidence="2 3">KCTC 12086</strain>
    </source>
</reference>
<gene>
    <name evidence="2" type="ORF">PP2015_1433</name>
</gene>
<evidence type="ECO:0000256" key="1">
    <source>
        <dbReference type="SAM" id="SignalP"/>
    </source>
</evidence>
<feature type="signal peptide" evidence="1">
    <location>
        <begin position="1"/>
        <end position="19"/>
    </location>
</feature>
<dbReference type="RefSeq" id="WP_058029632.1">
    <property type="nucleotide sequence ID" value="NZ_CP013187.1"/>
</dbReference>
<dbReference type="Proteomes" id="UP000061457">
    <property type="component" value="Chromosome I"/>
</dbReference>
<proteinExistence type="predicted"/>
<protein>
    <submittedName>
        <fullName evidence="2">Amino acid ABC transporter periplasmic protein</fullName>
    </submittedName>
</protein>
<name>A0A0S2K127_9GAMM</name>
<dbReference type="STRING" id="161398.PP2015_1433"/>
<sequence>MLQRFLLLICVIACTSAQATTLKFCYESKELLPHYRGEGVIVPSERPGAAIEIIQALDRKVENIKVEFIREPWKRCLNDLKLGKVDALIARHSTGREGFAKYPKNQSGDLDPNKSVSTSATCFIHKKNLPLEWDGKTLKMDLPQGIAIPRGYSLVDDLKKKGFQIYETVSVRKAHDLLFSGRVGTTLGDCNNKTLPSGFIENKHPIIETYGYLVFSHQFYSFYPDLTESIWNELQQIDDKAYYNKY</sequence>
<dbReference type="Gene3D" id="3.40.190.10">
    <property type="entry name" value="Periplasmic binding protein-like II"/>
    <property type="match status" value="1"/>
</dbReference>
<dbReference type="EMBL" id="CP013187">
    <property type="protein sequence ID" value="ALO41937.1"/>
    <property type="molecule type" value="Genomic_DNA"/>
</dbReference>
<keyword evidence="1" id="KW-0732">Signal</keyword>
<feature type="chain" id="PRO_5006600948" evidence="1">
    <location>
        <begin position="20"/>
        <end position="246"/>
    </location>
</feature>
<keyword evidence="3" id="KW-1185">Reference proteome</keyword>
<organism evidence="2 3">
    <name type="scientific">Pseudoalteromonas phenolica</name>
    <dbReference type="NCBI Taxonomy" id="161398"/>
    <lineage>
        <taxon>Bacteria</taxon>
        <taxon>Pseudomonadati</taxon>
        <taxon>Pseudomonadota</taxon>
        <taxon>Gammaproteobacteria</taxon>
        <taxon>Alteromonadales</taxon>
        <taxon>Pseudoalteromonadaceae</taxon>
        <taxon>Pseudoalteromonas</taxon>
    </lineage>
</organism>
<dbReference type="SUPFAM" id="SSF53850">
    <property type="entry name" value="Periplasmic binding protein-like II"/>
    <property type="match status" value="1"/>
</dbReference>
<dbReference type="PATRIC" id="fig|161398.10.peg.1457"/>
<dbReference type="OrthoDB" id="9762238at2"/>
<dbReference type="AlphaFoldDB" id="A0A0S2K127"/>
<dbReference type="KEGG" id="pphe:PP2015_1433"/>